<accession>A0A1L9R597</accession>
<name>A0A1L9R597_ASPWE</name>
<feature type="non-terminal residue" evidence="2">
    <location>
        <position position="1"/>
    </location>
</feature>
<sequence length="52" mass="5491">EVPLAELGLTDLLVKLSVTGICGTNFAMAAGKITLWRSILGHEVKGRVIQLG</sequence>
<dbReference type="EMBL" id="KV878217">
    <property type="protein sequence ID" value="OJJ30068.1"/>
    <property type="molecule type" value="Genomic_DNA"/>
</dbReference>
<dbReference type="Pfam" id="PF08240">
    <property type="entry name" value="ADH_N"/>
    <property type="match status" value="1"/>
</dbReference>
<dbReference type="OrthoDB" id="1879366at2759"/>
<evidence type="ECO:0000313" key="3">
    <source>
        <dbReference type="Proteomes" id="UP000184383"/>
    </source>
</evidence>
<dbReference type="Proteomes" id="UP000184383">
    <property type="component" value="Unassembled WGS sequence"/>
</dbReference>
<feature type="domain" description="Alcohol dehydrogenase-like N-terminal" evidence="1">
    <location>
        <begin position="10"/>
        <end position="52"/>
    </location>
</feature>
<evidence type="ECO:0000259" key="1">
    <source>
        <dbReference type="Pfam" id="PF08240"/>
    </source>
</evidence>
<dbReference type="AlphaFoldDB" id="A0A1L9R597"/>
<dbReference type="InterPro" id="IPR011032">
    <property type="entry name" value="GroES-like_sf"/>
</dbReference>
<gene>
    <name evidence="2" type="ORF">ASPWEDRAFT_73656</name>
</gene>
<evidence type="ECO:0000313" key="2">
    <source>
        <dbReference type="EMBL" id="OJJ30068.1"/>
    </source>
</evidence>
<dbReference type="SUPFAM" id="SSF50129">
    <property type="entry name" value="GroES-like"/>
    <property type="match status" value="1"/>
</dbReference>
<feature type="non-terminal residue" evidence="2">
    <location>
        <position position="52"/>
    </location>
</feature>
<dbReference type="GeneID" id="63755205"/>
<proteinExistence type="predicted"/>
<dbReference type="VEuPathDB" id="FungiDB:ASPWEDRAFT_73656"/>
<dbReference type="Gene3D" id="3.90.180.10">
    <property type="entry name" value="Medium-chain alcohol dehydrogenases, catalytic domain"/>
    <property type="match status" value="1"/>
</dbReference>
<organism evidence="2 3">
    <name type="scientific">Aspergillus wentii DTO 134E9</name>
    <dbReference type="NCBI Taxonomy" id="1073089"/>
    <lineage>
        <taxon>Eukaryota</taxon>
        <taxon>Fungi</taxon>
        <taxon>Dikarya</taxon>
        <taxon>Ascomycota</taxon>
        <taxon>Pezizomycotina</taxon>
        <taxon>Eurotiomycetes</taxon>
        <taxon>Eurotiomycetidae</taxon>
        <taxon>Eurotiales</taxon>
        <taxon>Aspergillaceae</taxon>
        <taxon>Aspergillus</taxon>
        <taxon>Aspergillus subgen. Cremei</taxon>
    </lineage>
</organism>
<protein>
    <recommendedName>
        <fullName evidence="1">Alcohol dehydrogenase-like N-terminal domain-containing protein</fullName>
    </recommendedName>
</protein>
<keyword evidence="3" id="KW-1185">Reference proteome</keyword>
<reference evidence="3" key="1">
    <citation type="journal article" date="2017" name="Genome Biol.">
        <title>Comparative genomics reveals high biological diversity and specific adaptations in the industrially and medically important fungal genus Aspergillus.</title>
        <authorList>
            <person name="de Vries R.P."/>
            <person name="Riley R."/>
            <person name="Wiebenga A."/>
            <person name="Aguilar-Osorio G."/>
            <person name="Amillis S."/>
            <person name="Uchima C.A."/>
            <person name="Anderluh G."/>
            <person name="Asadollahi M."/>
            <person name="Askin M."/>
            <person name="Barry K."/>
            <person name="Battaglia E."/>
            <person name="Bayram O."/>
            <person name="Benocci T."/>
            <person name="Braus-Stromeyer S.A."/>
            <person name="Caldana C."/>
            <person name="Canovas D."/>
            <person name="Cerqueira G.C."/>
            <person name="Chen F."/>
            <person name="Chen W."/>
            <person name="Choi C."/>
            <person name="Clum A."/>
            <person name="Dos Santos R.A."/>
            <person name="Damasio A.R."/>
            <person name="Diallinas G."/>
            <person name="Emri T."/>
            <person name="Fekete E."/>
            <person name="Flipphi M."/>
            <person name="Freyberg S."/>
            <person name="Gallo A."/>
            <person name="Gournas C."/>
            <person name="Habgood R."/>
            <person name="Hainaut M."/>
            <person name="Harispe M.L."/>
            <person name="Henrissat B."/>
            <person name="Hilden K.S."/>
            <person name="Hope R."/>
            <person name="Hossain A."/>
            <person name="Karabika E."/>
            <person name="Karaffa L."/>
            <person name="Karanyi Z."/>
            <person name="Krasevec N."/>
            <person name="Kuo A."/>
            <person name="Kusch H."/>
            <person name="LaButti K."/>
            <person name="Lagendijk E.L."/>
            <person name="Lapidus A."/>
            <person name="Levasseur A."/>
            <person name="Lindquist E."/>
            <person name="Lipzen A."/>
            <person name="Logrieco A.F."/>
            <person name="MacCabe A."/>
            <person name="Maekelae M.R."/>
            <person name="Malavazi I."/>
            <person name="Melin P."/>
            <person name="Meyer V."/>
            <person name="Mielnichuk N."/>
            <person name="Miskei M."/>
            <person name="Molnar A.P."/>
            <person name="Mule G."/>
            <person name="Ngan C.Y."/>
            <person name="Orejas M."/>
            <person name="Orosz E."/>
            <person name="Ouedraogo J.P."/>
            <person name="Overkamp K.M."/>
            <person name="Park H.-S."/>
            <person name="Perrone G."/>
            <person name="Piumi F."/>
            <person name="Punt P.J."/>
            <person name="Ram A.F."/>
            <person name="Ramon A."/>
            <person name="Rauscher S."/>
            <person name="Record E."/>
            <person name="Riano-Pachon D.M."/>
            <person name="Robert V."/>
            <person name="Roehrig J."/>
            <person name="Ruller R."/>
            <person name="Salamov A."/>
            <person name="Salih N.S."/>
            <person name="Samson R.A."/>
            <person name="Sandor E."/>
            <person name="Sanguinetti M."/>
            <person name="Schuetze T."/>
            <person name="Sepcic K."/>
            <person name="Shelest E."/>
            <person name="Sherlock G."/>
            <person name="Sophianopoulou V."/>
            <person name="Squina F.M."/>
            <person name="Sun H."/>
            <person name="Susca A."/>
            <person name="Todd R.B."/>
            <person name="Tsang A."/>
            <person name="Unkles S.E."/>
            <person name="van de Wiele N."/>
            <person name="van Rossen-Uffink D."/>
            <person name="Oliveira J.V."/>
            <person name="Vesth T.C."/>
            <person name="Visser J."/>
            <person name="Yu J.-H."/>
            <person name="Zhou M."/>
            <person name="Andersen M.R."/>
            <person name="Archer D.B."/>
            <person name="Baker S.E."/>
            <person name="Benoit I."/>
            <person name="Brakhage A.A."/>
            <person name="Braus G.H."/>
            <person name="Fischer R."/>
            <person name="Frisvad J.C."/>
            <person name="Goldman G.H."/>
            <person name="Houbraken J."/>
            <person name="Oakley B."/>
            <person name="Pocsi I."/>
            <person name="Scazzocchio C."/>
            <person name="Seiboth B."/>
            <person name="vanKuyk P.A."/>
            <person name="Wortman J."/>
            <person name="Dyer P.S."/>
            <person name="Grigoriev I.V."/>
        </authorList>
    </citation>
    <scope>NUCLEOTIDE SEQUENCE [LARGE SCALE GENOMIC DNA]</scope>
    <source>
        <strain evidence="3">DTO 134E9</strain>
    </source>
</reference>
<dbReference type="RefSeq" id="XP_040683745.1">
    <property type="nucleotide sequence ID" value="XM_040839357.1"/>
</dbReference>
<dbReference type="InterPro" id="IPR013154">
    <property type="entry name" value="ADH-like_N"/>
</dbReference>